<evidence type="ECO:0000313" key="13">
    <source>
        <dbReference type="EMBL" id="KAK6940091.1"/>
    </source>
</evidence>
<keyword evidence="7" id="KW-0808">Transferase</keyword>
<dbReference type="FunFam" id="3.40.50.300:FF:001033">
    <property type="entry name" value="Shikimate kinase 2, chloroplastic"/>
    <property type="match status" value="1"/>
</dbReference>
<dbReference type="EC" id="2.7.1.71" evidence="5"/>
<dbReference type="Proteomes" id="UP001370490">
    <property type="component" value="Unassembled WGS sequence"/>
</dbReference>
<accession>A0AAN8W2B3</accession>
<dbReference type="GO" id="GO:0005829">
    <property type="term" value="C:cytosol"/>
    <property type="evidence" value="ECO:0007669"/>
    <property type="project" value="TreeGrafter"/>
</dbReference>
<dbReference type="CDD" id="cd00464">
    <property type="entry name" value="SK"/>
    <property type="match status" value="1"/>
</dbReference>
<dbReference type="PANTHER" id="PTHR21087:SF20">
    <property type="entry name" value="SHIKIMATE KINASE"/>
    <property type="match status" value="1"/>
</dbReference>
<evidence type="ECO:0000256" key="10">
    <source>
        <dbReference type="ARBA" id="ARBA00022840"/>
    </source>
</evidence>
<evidence type="ECO:0000256" key="2">
    <source>
        <dbReference type="ARBA" id="ARBA00004229"/>
    </source>
</evidence>
<evidence type="ECO:0000256" key="12">
    <source>
        <dbReference type="ARBA" id="ARBA00048567"/>
    </source>
</evidence>
<evidence type="ECO:0000256" key="6">
    <source>
        <dbReference type="ARBA" id="ARBA00022605"/>
    </source>
</evidence>
<comment type="subcellular location">
    <subcellularLocation>
        <location evidence="2">Plastid</location>
        <location evidence="2">Chloroplast</location>
    </subcellularLocation>
</comment>
<dbReference type="Gene3D" id="3.40.50.300">
    <property type="entry name" value="P-loop containing nucleotide triphosphate hydrolases"/>
    <property type="match status" value="1"/>
</dbReference>
<proteinExistence type="inferred from homology"/>
<dbReference type="InterPro" id="IPR000623">
    <property type="entry name" value="Shikimate_kinase/TSH1"/>
</dbReference>
<dbReference type="InterPro" id="IPR031322">
    <property type="entry name" value="Shikimate/glucono_kinase"/>
</dbReference>
<dbReference type="EMBL" id="JBAMMX010000005">
    <property type="protein sequence ID" value="KAK6940091.1"/>
    <property type="molecule type" value="Genomic_DNA"/>
</dbReference>
<dbReference type="GO" id="GO:0009507">
    <property type="term" value="C:chloroplast"/>
    <property type="evidence" value="ECO:0007669"/>
    <property type="project" value="UniProtKB-SubCell"/>
</dbReference>
<reference evidence="13 14" key="1">
    <citation type="submission" date="2023-12" db="EMBL/GenBank/DDBJ databases">
        <title>A high-quality genome assembly for Dillenia turbinata (Dilleniales).</title>
        <authorList>
            <person name="Chanderbali A."/>
        </authorList>
    </citation>
    <scope>NUCLEOTIDE SEQUENCE [LARGE SCALE GENOMIC DNA]</scope>
    <source>
        <strain evidence="13">LSX21</strain>
        <tissue evidence="13">Leaf</tissue>
    </source>
</reference>
<keyword evidence="6" id="KW-0028">Amino-acid biosynthesis</keyword>
<comment type="pathway">
    <text evidence="3">Metabolic intermediate biosynthesis; chorismate biosynthesis; chorismate from D-erythrose 4-phosphate and phosphoenolpyruvate: step 5/7.</text>
</comment>
<dbReference type="GO" id="GO:0009073">
    <property type="term" value="P:aromatic amino acid family biosynthetic process"/>
    <property type="evidence" value="ECO:0007669"/>
    <property type="project" value="UniProtKB-KW"/>
</dbReference>
<evidence type="ECO:0000256" key="9">
    <source>
        <dbReference type="ARBA" id="ARBA00022777"/>
    </source>
</evidence>
<dbReference type="HAMAP" id="MF_00109">
    <property type="entry name" value="Shikimate_kinase"/>
    <property type="match status" value="1"/>
</dbReference>
<keyword evidence="10" id="KW-0067">ATP-binding</keyword>
<evidence type="ECO:0000256" key="1">
    <source>
        <dbReference type="ARBA" id="ARBA00002641"/>
    </source>
</evidence>
<dbReference type="PROSITE" id="PS01128">
    <property type="entry name" value="SHIKIMATE_KINASE"/>
    <property type="match status" value="1"/>
</dbReference>
<evidence type="ECO:0000256" key="5">
    <source>
        <dbReference type="ARBA" id="ARBA00012154"/>
    </source>
</evidence>
<dbReference type="SUPFAM" id="SSF52540">
    <property type="entry name" value="P-loop containing nucleoside triphosphate hydrolases"/>
    <property type="match status" value="1"/>
</dbReference>
<dbReference type="GO" id="GO:0005524">
    <property type="term" value="F:ATP binding"/>
    <property type="evidence" value="ECO:0007669"/>
    <property type="project" value="UniProtKB-KW"/>
</dbReference>
<sequence>MGAASGTTSQLCPPWNGGAEKISTKRKPYSFLRCNVGSSFHALSLSDLEWRTSSFPRNRFALSLSHACKEPEAPALESGNFHACFDSNWFLKMLVKLQKKAEEVAPYLTGCCIYLVGMMGSGKTTVGKILAEALGYSFVDSDKLVEQSVGGSSVAQIFSQYGETFFRDNESEELRKLSLARKQVVATGGGSVVRPVNWKYMKQGITVWLDVPLDALARRIATVGTDTRPLLHFESGDPYTQAFVGLFMISKKRGEQYANADAKVSIQNIAANSGLKDIADITSTAIAVETLIQIENHLRGRDEMFA</sequence>
<dbReference type="AlphaFoldDB" id="A0AAN8W2B3"/>
<dbReference type="Pfam" id="PF01202">
    <property type="entry name" value="SKI"/>
    <property type="match status" value="1"/>
</dbReference>
<protein>
    <recommendedName>
        <fullName evidence="5">shikimate kinase</fullName>
        <ecNumber evidence="5">2.7.1.71</ecNumber>
    </recommendedName>
</protein>
<dbReference type="PRINTS" id="PR01100">
    <property type="entry name" value="SHIKIMTKNASE"/>
</dbReference>
<keyword evidence="11" id="KW-0057">Aromatic amino acid biosynthesis</keyword>
<evidence type="ECO:0000313" key="14">
    <source>
        <dbReference type="Proteomes" id="UP001370490"/>
    </source>
</evidence>
<dbReference type="PANTHER" id="PTHR21087">
    <property type="entry name" value="SHIKIMATE KINASE"/>
    <property type="match status" value="1"/>
</dbReference>
<keyword evidence="8" id="KW-0547">Nucleotide-binding</keyword>
<evidence type="ECO:0000256" key="7">
    <source>
        <dbReference type="ARBA" id="ARBA00022679"/>
    </source>
</evidence>
<comment type="caution">
    <text evidence="13">The sequence shown here is derived from an EMBL/GenBank/DDBJ whole genome shotgun (WGS) entry which is preliminary data.</text>
</comment>
<name>A0AAN8W2B3_9MAGN</name>
<keyword evidence="14" id="KW-1185">Reference proteome</keyword>
<evidence type="ECO:0000256" key="4">
    <source>
        <dbReference type="ARBA" id="ARBA00006997"/>
    </source>
</evidence>
<evidence type="ECO:0000256" key="11">
    <source>
        <dbReference type="ARBA" id="ARBA00023141"/>
    </source>
</evidence>
<keyword evidence="9 13" id="KW-0418">Kinase</keyword>
<dbReference type="InterPro" id="IPR027417">
    <property type="entry name" value="P-loop_NTPase"/>
</dbReference>
<comment type="similarity">
    <text evidence="4">Belongs to the shikimate kinase family.</text>
</comment>
<organism evidence="13 14">
    <name type="scientific">Dillenia turbinata</name>
    <dbReference type="NCBI Taxonomy" id="194707"/>
    <lineage>
        <taxon>Eukaryota</taxon>
        <taxon>Viridiplantae</taxon>
        <taxon>Streptophyta</taxon>
        <taxon>Embryophyta</taxon>
        <taxon>Tracheophyta</taxon>
        <taxon>Spermatophyta</taxon>
        <taxon>Magnoliopsida</taxon>
        <taxon>eudicotyledons</taxon>
        <taxon>Gunneridae</taxon>
        <taxon>Pentapetalae</taxon>
        <taxon>Dilleniales</taxon>
        <taxon>Dilleniaceae</taxon>
        <taxon>Dillenia</taxon>
    </lineage>
</organism>
<comment type="function">
    <text evidence="1">Catalyzes the specific phosphorylation of the 3-hydroxyl group of shikimic acid using ATP as a cosubstrate.</text>
</comment>
<evidence type="ECO:0000256" key="8">
    <source>
        <dbReference type="ARBA" id="ARBA00022741"/>
    </source>
</evidence>
<gene>
    <name evidence="13" type="ORF">RJ641_029622</name>
</gene>
<evidence type="ECO:0000256" key="3">
    <source>
        <dbReference type="ARBA" id="ARBA00004842"/>
    </source>
</evidence>
<comment type="catalytic activity">
    <reaction evidence="12">
        <text>shikimate + ATP = 3-phosphoshikimate + ADP + H(+)</text>
        <dbReference type="Rhea" id="RHEA:13121"/>
        <dbReference type="ChEBI" id="CHEBI:15378"/>
        <dbReference type="ChEBI" id="CHEBI:30616"/>
        <dbReference type="ChEBI" id="CHEBI:36208"/>
        <dbReference type="ChEBI" id="CHEBI:145989"/>
        <dbReference type="ChEBI" id="CHEBI:456216"/>
        <dbReference type="EC" id="2.7.1.71"/>
    </reaction>
</comment>
<dbReference type="InterPro" id="IPR023000">
    <property type="entry name" value="Shikimate_kinase_CS"/>
</dbReference>
<dbReference type="GO" id="GO:0004765">
    <property type="term" value="F:shikimate kinase activity"/>
    <property type="evidence" value="ECO:0007669"/>
    <property type="project" value="UniProtKB-EC"/>
</dbReference>
<dbReference type="GO" id="GO:0008652">
    <property type="term" value="P:amino acid biosynthetic process"/>
    <property type="evidence" value="ECO:0007669"/>
    <property type="project" value="UniProtKB-KW"/>
</dbReference>